<comment type="caution">
    <text evidence="3">The sequence shown here is derived from an EMBL/GenBank/DDBJ whole genome shotgun (WGS) entry which is preliminary data.</text>
</comment>
<feature type="transmembrane region" description="Helical" evidence="2">
    <location>
        <begin position="117"/>
        <end position="142"/>
    </location>
</feature>
<reference evidence="3 4" key="1">
    <citation type="journal article" date="2016" name="Int. J. Syst. Evol. Microbiol.">
        <title>Arsenicitalea aurantiaca gen. nov., sp. nov., a new member of the family Hyphomicrobiaceae, isolated from high-arsenic sediment.</title>
        <authorList>
            <person name="Mu Y."/>
            <person name="Zhou L."/>
            <person name="Zeng X.C."/>
            <person name="Liu L."/>
            <person name="Pan Y."/>
            <person name="Chen X."/>
            <person name="Wang J."/>
            <person name="Li S."/>
            <person name="Li W.J."/>
            <person name="Wang Y."/>
        </authorList>
    </citation>
    <scope>NUCLEOTIDE SEQUENCE [LARGE SCALE GENOMIC DNA]</scope>
    <source>
        <strain evidence="3 4">42-50</strain>
    </source>
</reference>
<proteinExistence type="predicted"/>
<organism evidence="3 4">
    <name type="scientific">Arsenicitalea aurantiaca</name>
    <dbReference type="NCBI Taxonomy" id="1783274"/>
    <lineage>
        <taxon>Bacteria</taxon>
        <taxon>Pseudomonadati</taxon>
        <taxon>Pseudomonadota</taxon>
        <taxon>Alphaproteobacteria</taxon>
        <taxon>Hyphomicrobiales</taxon>
        <taxon>Devosiaceae</taxon>
        <taxon>Arsenicitalea</taxon>
    </lineage>
</organism>
<keyword evidence="2" id="KW-0812">Transmembrane</keyword>
<feature type="compositionally biased region" description="Basic residues" evidence="1">
    <location>
        <begin position="25"/>
        <end position="37"/>
    </location>
</feature>
<keyword evidence="2" id="KW-0472">Membrane</keyword>
<feature type="transmembrane region" description="Helical" evidence="2">
    <location>
        <begin position="154"/>
        <end position="174"/>
    </location>
</feature>
<dbReference type="AlphaFoldDB" id="A0A433XAM5"/>
<protein>
    <submittedName>
        <fullName evidence="3">DUF1499 domain-containing protein</fullName>
    </submittedName>
</protein>
<dbReference type="InterPro" id="IPR010865">
    <property type="entry name" value="DUF1499"/>
</dbReference>
<keyword evidence="4" id="KW-1185">Reference proteome</keyword>
<dbReference type="Proteomes" id="UP000281547">
    <property type="component" value="Unassembled WGS sequence"/>
</dbReference>
<keyword evidence="2" id="KW-1133">Transmembrane helix</keyword>
<evidence type="ECO:0000256" key="1">
    <source>
        <dbReference type="SAM" id="MobiDB-lite"/>
    </source>
</evidence>
<evidence type="ECO:0000313" key="4">
    <source>
        <dbReference type="Proteomes" id="UP000281547"/>
    </source>
</evidence>
<name>A0A433XAM5_9HYPH</name>
<evidence type="ECO:0000256" key="2">
    <source>
        <dbReference type="SAM" id="Phobius"/>
    </source>
</evidence>
<dbReference type="Pfam" id="PF07386">
    <property type="entry name" value="DUF1499"/>
    <property type="match status" value="1"/>
</dbReference>
<feature type="compositionally biased region" description="Basic residues" evidence="1">
    <location>
        <begin position="1"/>
        <end position="17"/>
    </location>
</feature>
<feature type="transmembrane region" description="Helical" evidence="2">
    <location>
        <begin position="84"/>
        <end position="105"/>
    </location>
</feature>
<feature type="region of interest" description="Disordered" evidence="1">
    <location>
        <begin position="1"/>
        <end position="54"/>
    </location>
</feature>
<dbReference type="EMBL" id="RZNJ01000003">
    <property type="protein sequence ID" value="RUT31112.1"/>
    <property type="molecule type" value="Genomic_DNA"/>
</dbReference>
<gene>
    <name evidence="3" type="ORF">EMQ25_09575</name>
</gene>
<evidence type="ECO:0000313" key="3">
    <source>
        <dbReference type="EMBL" id="RUT31112.1"/>
    </source>
</evidence>
<sequence length="346" mass="37875">MAGHPHHVRRGHHHQDRHRYAGQGRNRRLLHAGRRGSGRGPGRGPPRFTGSLSPRDSLVQMASSGGGGHSVRAFMRILIRTSKWAIWSRRLGSFALPLAIIPVFMHRERMIPSDTFHVIEALAIACAIAALVLGLGAYLRLWFTGDRGWGKATLGILFSLVCLAPALYGASLALRYPMVVDVSTDPTNPPAIMSQVVLPARALETEIAVIAAFPNARARAYPIDAQQMFDIVLSLVTEQGWDVRQRSRPQTPLETGTINAIVTTWLGWRDEVAFRIAGDVEGSTVDMRSVSLQGRHDLGTNGQRVEGFMIALDDAVTRLLRDTPVALPEQETEVDPSIEVETEPAG</sequence>
<accession>A0A433XAM5</accession>